<dbReference type="Pfam" id="PF15239">
    <property type="entry name" value="CFAP96-like"/>
    <property type="match status" value="1"/>
</dbReference>
<protein>
    <recommendedName>
        <fullName evidence="5">Cilia-and flagella-associated protein 96</fullName>
    </recommendedName>
</protein>
<evidence type="ECO:0000313" key="9">
    <source>
        <dbReference type="WBParaSite" id="ECPE_0001202201-mRNA-1"/>
    </source>
</evidence>
<dbReference type="GO" id="GO:0005881">
    <property type="term" value="C:cytoplasmic microtubule"/>
    <property type="evidence" value="ECO:0007669"/>
    <property type="project" value="TreeGrafter"/>
</dbReference>
<evidence type="ECO:0000256" key="4">
    <source>
        <dbReference type="ARBA" id="ARBA00035656"/>
    </source>
</evidence>
<proteinExistence type="inferred from homology"/>
<evidence type="ECO:0000256" key="6">
    <source>
        <dbReference type="SAM" id="MobiDB-lite"/>
    </source>
</evidence>
<dbReference type="Proteomes" id="UP000272942">
    <property type="component" value="Unassembled WGS sequence"/>
</dbReference>
<organism evidence="9">
    <name type="scientific">Echinostoma caproni</name>
    <dbReference type="NCBI Taxonomy" id="27848"/>
    <lineage>
        <taxon>Eukaryota</taxon>
        <taxon>Metazoa</taxon>
        <taxon>Spiralia</taxon>
        <taxon>Lophotrochozoa</taxon>
        <taxon>Platyhelminthes</taxon>
        <taxon>Trematoda</taxon>
        <taxon>Digenea</taxon>
        <taxon>Plagiorchiida</taxon>
        <taxon>Echinostomata</taxon>
        <taxon>Echinostomatoidea</taxon>
        <taxon>Echinostomatidae</taxon>
        <taxon>Echinostoma</taxon>
    </lineage>
</organism>
<keyword evidence="8" id="KW-1185">Reference proteome</keyword>
<dbReference type="EMBL" id="UZAN01051928">
    <property type="protein sequence ID" value="VDP89202.1"/>
    <property type="molecule type" value="Genomic_DNA"/>
</dbReference>
<keyword evidence="2" id="KW-0963">Cytoplasm</keyword>
<comment type="subcellular location">
    <subcellularLocation>
        <location evidence="1">Cytoplasm</location>
        <location evidence="1">Cytoskeleton</location>
        <location evidence="1">Microtubule organizing center</location>
        <location evidence="1">Centrosome</location>
    </subcellularLocation>
</comment>
<sequence>MAVLSKKPDLDRIGIFREMSYHTIRDPYTSGINIVGNADAHKGRQMLVGGKKEKSALSDGYFDVFKRVFTGDYRVDYGSIIRKQRISSKKLNKGKDWVPTSYLKKIDGLGSSYGTFSGPVPYLKPTTVQFHSKTSHLKNITTSSGKKGSGSFPDIGFTPYPRHSADPFDRAEKIAEKEAAAGRSLIEKKGPFYPSVHPTSFFDSNPFRKVKLPRRTQSAYSNKSSKAPIPFKPTSPSKSDGGCKDGCFDKFPTYMSGVVRNSKVSAKSAPVFRPSYGPLPYPTTSIVDQNIKRAINSANYKNVRGVVYL</sequence>
<gene>
    <name evidence="7" type="ORF">ECPE_LOCUS11987</name>
</gene>
<feature type="compositionally biased region" description="Polar residues" evidence="6">
    <location>
        <begin position="215"/>
        <end position="225"/>
    </location>
</feature>
<dbReference type="PANTHER" id="PTHR31144:SF1">
    <property type="entry name" value="UPF0602 PROTEIN C4ORF47"/>
    <property type="match status" value="1"/>
</dbReference>
<evidence type="ECO:0000313" key="7">
    <source>
        <dbReference type="EMBL" id="VDP89202.1"/>
    </source>
</evidence>
<name>A0A183AYF2_9TREM</name>
<reference evidence="9" key="1">
    <citation type="submission" date="2016-06" db="UniProtKB">
        <authorList>
            <consortium name="WormBaseParasite"/>
        </authorList>
    </citation>
    <scope>IDENTIFICATION</scope>
</reference>
<comment type="similarity">
    <text evidence="4">Belongs to the CFAP96 family.</text>
</comment>
<dbReference type="WBParaSite" id="ECPE_0001202201-mRNA-1">
    <property type="protein sequence ID" value="ECPE_0001202201-mRNA-1"/>
    <property type="gene ID" value="ECPE_0001202201"/>
</dbReference>
<keyword evidence="3" id="KW-0206">Cytoskeleton</keyword>
<dbReference type="AlphaFoldDB" id="A0A183AYF2"/>
<evidence type="ECO:0000256" key="1">
    <source>
        <dbReference type="ARBA" id="ARBA00004300"/>
    </source>
</evidence>
<reference evidence="7 8" key="2">
    <citation type="submission" date="2018-11" db="EMBL/GenBank/DDBJ databases">
        <authorList>
            <consortium name="Pathogen Informatics"/>
        </authorList>
    </citation>
    <scope>NUCLEOTIDE SEQUENCE [LARGE SCALE GENOMIC DNA]</scope>
    <source>
        <strain evidence="7 8">Egypt</strain>
    </source>
</reference>
<feature type="region of interest" description="Disordered" evidence="6">
    <location>
        <begin position="213"/>
        <end position="242"/>
    </location>
</feature>
<dbReference type="OrthoDB" id="283553at2759"/>
<evidence type="ECO:0000256" key="5">
    <source>
        <dbReference type="ARBA" id="ARBA00035693"/>
    </source>
</evidence>
<dbReference type="InterPro" id="IPR029358">
    <property type="entry name" value="CFAP96"/>
</dbReference>
<dbReference type="PANTHER" id="PTHR31144">
    <property type="entry name" value="UPF0602 PROTEIN C4ORF47"/>
    <property type="match status" value="1"/>
</dbReference>
<dbReference type="GO" id="GO:0005813">
    <property type="term" value="C:centrosome"/>
    <property type="evidence" value="ECO:0007669"/>
    <property type="project" value="UniProtKB-SubCell"/>
</dbReference>
<accession>A0A183AYF2</accession>
<evidence type="ECO:0000256" key="2">
    <source>
        <dbReference type="ARBA" id="ARBA00022490"/>
    </source>
</evidence>
<evidence type="ECO:0000256" key="3">
    <source>
        <dbReference type="ARBA" id="ARBA00023212"/>
    </source>
</evidence>
<evidence type="ECO:0000313" key="8">
    <source>
        <dbReference type="Proteomes" id="UP000272942"/>
    </source>
</evidence>